<gene>
    <name evidence="2" type="ORF">SACS_0299</name>
</gene>
<feature type="compositionally biased region" description="Low complexity" evidence="1">
    <location>
        <begin position="8"/>
        <end position="23"/>
    </location>
</feature>
<name>A0A7U7J0H0_9PROT</name>
<evidence type="ECO:0000313" key="3">
    <source>
        <dbReference type="Proteomes" id="UP000027590"/>
    </source>
</evidence>
<feature type="region of interest" description="Disordered" evidence="1">
    <location>
        <begin position="228"/>
        <end position="253"/>
    </location>
</feature>
<evidence type="ECO:0000256" key="1">
    <source>
        <dbReference type="SAM" id="MobiDB-lite"/>
    </source>
</evidence>
<evidence type="ECO:0000313" key="2">
    <source>
        <dbReference type="EMBL" id="CDG33037.1"/>
    </source>
</evidence>
<proteinExistence type="predicted"/>
<dbReference type="Proteomes" id="UP000027590">
    <property type="component" value="Unassembled WGS sequence"/>
</dbReference>
<sequence length="253" mass="26940">MGQDVQHRAAQASSRSGSQAFSESLEDFAAHDPSLAAGAEPVADEDAADESPAPEPVVTLHPDELERLKQEAWQQGHEQGEMSAGQQLSSQMAASVKQVLAFMEEEENRRHDIVSRMADLFVQGVCQTVEELVAGDLSRTTLGRDLAEDAAALVRHCSGPVSLTCAAADEASLRHALSGMAAVSLHVEAAQQAGHLTIAADRTRIVLDQGKWAETVRQRVADAMVALTRPPAPEADPATDQPQGEQTAQHEGE</sequence>
<organism evidence="2 3">
    <name type="scientific">Parasaccharibacter apium</name>
    <dbReference type="NCBI Taxonomy" id="1510841"/>
    <lineage>
        <taxon>Bacteria</taxon>
        <taxon>Pseudomonadati</taxon>
        <taxon>Pseudomonadota</taxon>
        <taxon>Alphaproteobacteria</taxon>
        <taxon>Acetobacterales</taxon>
        <taxon>Acetobacteraceae</taxon>
        <taxon>Parasaccharibacter</taxon>
    </lineage>
</organism>
<evidence type="ECO:0008006" key="4">
    <source>
        <dbReference type="Google" id="ProtNLM"/>
    </source>
</evidence>
<reference evidence="2 3" key="2">
    <citation type="journal article" date="2014" name="PLoS ONE">
        <title>Evolution of mitochondria reconstructed from the energy metabolism of living bacteria.</title>
        <authorList>
            <person name="Degli Esposti M."/>
            <person name="Chouaia B."/>
            <person name="Comandatore F."/>
            <person name="Crotti E."/>
            <person name="Sassera D."/>
            <person name="Lievens P.M."/>
            <person name="Daffonchio D."/>
            <person name="Bandi C."/>
        </authorList>
    </citation>
    <scope>NUCLEOTIDE SEQUENCE [LARGE SCALE GENOMIC DNA]</scope>
    <source>
        <strain evidence="3">AM169</strain>
    </source>
</reference>
<reference evidence="2 3" key="1">
    <citation type="journal article" date="2014" name="Genome Biol. Evol.">
        <title>Acetic acid bacteria genomes reveal functional traits for adaptation to life in insect guts.</title>
        <authorList>
            <person name="Chouaia B."/>
            <person name="Gaiarsa S."/>
            <person name="Crotti E."/>
            <person name="Comandatore F."/>
            <person name="Degli Esposti M."/>
            <person name="Ricci I."/>
            <person name="Alma A."/>
            <person name="Favia G."/>
            <person name="Bandi C."/>
            <person name="Daffonchio D."/>
        </authorList>
    </citation>
    <scope>NUCLEOTIDE SEQUENCE [LARGE SCALE GENOMIC DNA]</scope>
    <source>
        <strain evidence="3">AM169</strain>
    </source>
</reference>
<dbReference type="AlphaFoldDB" id="A0A7U7J0H0"/>
<protein>
    <recommendedName>
        <fullName evidence="4">Flagellar assembly protein FliH/Type III secretion system HrpE domain-containing protein</fullName>
    </recommendedName>
</protein>
<accession>A0A7U7J0H0</accession>
<comment type="caution">
    <text evidence="2">The sequence shown here is derived from an EMBL/GenBank/DDBJ whole genome shotgun (WGS) entry which is preliminary data.</text>
</comment>
<feature type="region of interest" description="Disordered" evidence="1">
    <location>
        <begin position="1"/>
        <end position="57"/>
    </location>
</feature>
<dbReference type="EMBL" id="CBLY010000002">
    <property type="protein sequence ID" value="CDG33037.1"/>
    <property type="molecule type" value="Genomic_DNA"/>
</dbReference>